<feature type="transmembrane region" description="Helical" evidence="1">
    <location>
        <begin position="43"/>
        <end position="62"/>
    </location>
</feature>
<keyword evidence="1" id="KW-1133">Transmembrane helix</keyword>
<evidence type="ECO:0000256" key="1">
    <source>
        <dbReference type="SAM" id="Phobius"/>
    </source>
</evidence>
<dbReference type="STRING" id="1419482.SAMN05444266_109143"/>
<dbReference type="EMBL" id="FRBL01000009">
    <property type="protein sequence ID" value="SHM59999.1"/>
    <property type="molecule type" value="Genomic_DNA"/>
</dbReference>
<feature type="transmembrane region" description="Helical" evidence="1">
    <location>
        <begin position="246"/>
        <end position="264"/>
    </location>
</feature>
<feature type="transmembrane region" description="Helical" evidence="1">
    <location>
        <begin position="74"/>
        <end position="97"/>
    </location>
</feature>
<reference evidence="2 3" key="1">
    <citation type="submission" date="2016-11" db="EMBL/GenBank/DDBJ databases">
        <authorList>
            <person name="Jaros S."/>
            <person name="Januszkiewicz K."/>
            <person name="Wedrychowicz H."/>
        </authorList>
    </citation>
    <scope>NUCLEOTIDE SEQUENCE [LARGE SCALE GENOMIC DNA]</scope>
    <source>
        <strain evidence="2 3">DSM 27406</strain>
    </source>
</reference>
<sequence length="353" mass="40232">MRRRLYPEVHTALGMEILFIFAPMRKTKWKIGDTLIQVFPNRAYLLSGILVLFILGVIWTFMAKGSPSLQASLAQGYIFVVIVAGFFFANAVTAFVFDANAKTVTQKWAGILTLKTIAFDEIAAIDPVTGTNGLTYAIFKKSNRHGKGIRISSYYKGFEDKTAIHFEAELLPALHHMIFGNQPAATANPVHVPISSFEFYKEEGEIYHMKQNKIFTAVLMVLCLAWWYYAFTTPGYAPGKSPAREFIAVWFPLVLALVFAFILTNSWQFDKQRRVIVSKSLGGLTKKEIPFDDFIRYNIVRKSTNLIYTGTEVKLMFNTPNGKYREFALRTFMNTNKIQRFLDETDEIMGVKR</sequence>
<organism evidence="2 3">
    <name type="scientific">Chitinophaga jiangningensis</name>
    <dbReference type="NCBI Taxonomy" id="1419482"/>
    <lineage>
        <taxon>Bacteria</taxon>
        <taxon>Pseudomonadati</taxon>
        <taxon>Bacteroidota</taxon>
        <taxon>Chitinophagia</taxon>
        <taxon>Chitinophagales</taxon>
        <taxon>Chitinophagaceae</taxon>
        <taxon>Chitinophaga</taxon>
    </lineage>
</organism>
<protein>
    <submittedName>
        <fullName evidence="2">Uncharacterized protein</fullName>
    </submittedName>
</protein>
<accession>A0A1M7K3Z1</accession>
<keyword evidence="1" id="KW-0472">Membrane</keyword>
<evidence type="ECO:0000313" key="2">
    <source>
        <dbReference type="EMBL" id="SHM59999.1"/>
    </source>
</evidence>
<proteinExistence type="predicted"/>
<keyword evidence="1" id="KW-0812">Transmembrane</keyword>
<keyword evidence="3" id="KW-1185">Reference proteome</keyword>
<gene>
    <name evidence="2" type="ORF">SAMN05444266_109143</name>
</gene>
<dbReference type="AlphaFoldDB" id="A0A1M7K3Z1"/>
<feature type="transmembrane region" description="Helical" evidence="1">
    <location>
        <begin position="214"/>
        <end position="231"/>
    </location>
</feature>
<evidence type="ECO:0000313" key="3">
    <source>
        <dbReference type="Proteomes" id="UP000184420"/>
    </source>
</evidence>
<name>A0A1M7K3Z1_9BACT</name>
<dbReference type="Proteomes" id="UP000184420">
    <property type="component" value="Unassembled WGS sequence"/>
</dbReference>